<dbReference type="KEGG" id="orz:FNH13_09805"/>
<keyword evidence="15" id="KW-1185">Reference proteome</keyword>
<evidence type="ECO:0000313" key="15">
    <source>
        <dbReference type="Proteomes" id="UP000315395"/>
    </source>
</evidence>
<proteinExistence type="inferred from homology"/>
<evidence type="ECO:0000256" key="5">
    <source>
        <dbReference type="ARBA" id="ARBA00012213"/>
    </source>
</evidence>
<evidence type="ECO:0000256" key="7">
    <source>
        <dbReference type="ARBA" id="ARBA00016549"/>
    </source>
</evidence>
<dbReference type="RefSeq" id="WP_143783270.1">
    <property type="nucleotide sequence ID" value="NZ_CP041616.1"/>
</dbReference>
<evidence type="ECO:0000256" key="9">
    <source>
        <dbReference type="ARBA" id="ARBA00029596"/>
    </source>
</evidence>
<dbReference type="GO" id="GO:0008948">
    <property type="term" value="F:oxaloacetate decarboxylase activity"/>
    <property type="evidence" value="ECO:0007669"/>
    <property type="project" value="UniProtKB-EC"/>
</dbReference>
<dbReference type="GO" id="GO:0046872">
    <property type="term" value="F:metal ion binding"/>
    <property type="evidence" value="ECO:0007669"/>
    <property type="project" value="UniProtKB-KW"/>
</dbReference>
<reference evidence="14 15" key="1">
    <citation type="submission" date="2019-07" db="EMBL/GenBank/DDBJ databases">
        <title>complete genome sequencing of Ornithinimicrobium sp. H23M54.</title>
        <authorList>
            <person name="Bae J.-W."/>
            <person name="Lee S.-Y."/>
        </authorList>
    </citation>
    <scope>NUCLEOTIDE SEQUENCE [LARGE SCALE GENOMIC DNA]</scope>
    <source>
        <strain evidence="14 15">H23M54</strain>
    </source>
</reference>
<comment type="similarity">
    <text evidence="3">Belongs to the class II aldolase/RraA-like family.</text>
</comment>
<gene>
    <name evidence="14" type="ORF">FNH13_09805</name>
</gene>
<feature type="binding site" evidence="13">
    <location>
        <position position="124"/>
    </location>
    <ligand>
        <name>Mg(2+)</name>
        <dbReference type="ChEBI" id="CHEBI:18420"/>
    </ligand>
</feature>
<evidence type="ECO:0000256" key="13">
    <source>
        <dbReference type="PIRSR" id="PIRSR605493-1"/>
    </source>
</evidence>
<dbReference type="PANTHER" id="PTHR33254">
    <property type="entry name" value="4-HYDROXY-4-METHYL-2-OXOGLUTARATE ALDOLASE 3-RELATED"/>
    <property type="match status" value="1"/>
</dbReference>
<dbReference type="InterPro" id="IPR036704">
    <property type="entry name" value="RraA/RraA-like_sf"/>
</dbReference>
<organism evidence="14 15">
    <name type="scientific">Ornithinimicrobium ciconiae</name>
    <dbReference type="NCBI Taxonomy" id="2594265"/>
    <lineage>
        <taxon>Bacteria</taxon>
        <taxon>Bacillati</taxon>
        <taxon>Actinomycetota</taxon>
        <taxon>Actinomycetes</taxon>
        <taxon>Micrococcales</taxon>
        <taxon>Ornithinimicrobiaceae</taxon>
        <taxon>Ornithinimicrobium</taxon>
    </lineage>
</organism>
<comment type="cofactor">
    <cofactor evidence="13">
        <name>Mg(2+)</name>
        <dbReference type="ChEBI" id="CHEBI:18420"/>
    </cofactor>
</comment>
<dbReference type="EMBL" id="CP041616">
    <property type="protein sequence ID" value="QDO88592.1"/>
    <property type="molecule type" value="Genomic_DNA"/>
</dbReference>
<protein>
    <recommendedName>
        <fullName evidence="7">Putative 4-hydroxy-4-methyl-2-oxoglutarate aldolase</fullName>
        <ecNumber evidence="6">4.1.1.112</ecNumber>
        <ecNumber evidence="5">4.1.3.17</ecNumber>
    </recommendedName>
    <alternativeName>
        <fullName evidence="11">Oxaloacetate decarboxylase</fullName>
    </alternativeName>
    <alternativeName>
        <fullName evidence="9">Regulator of ribonuclease activity homolog</fullName>
    </alternativeName>
    <alternativeName>
        <fullName evidence="10">RraA-like protein</fullName>
    </alternativeName>
</protein>
<keyword evidence="13" id="KW-0460">Magnesium</keyword>
<dbReference type="InterPro" id="IPR005493">
    <property type="entry name" value="RraA/RraA-like"/>
</dbReference>
<name>A0A516GAR6_9MICO</name>
<evidence type="ECO:0000256" key="11">
    <source>
        <dbReference type="ARBA" id="ARBA00032305"/>
    </source>
</evidence>
<comment type="subunit">
    <text evidence="4">Homotrimer.</text>
</comment>
<comment type="function">
    <text evidence="8">Catalyzes the aldol cleavage of 4-hydroxy-4-methyl-2-oxoglutarate (HMG) into 2 molecules of pyruvate. Also contains a secondary oxaloacetate (OAA) decarboxylase activity due to the common pyruvate enolate transition state formed following C-C bond cleavage in the retro-aldol and decarboxylation reactions.</text>
</comment>
<evidence type="ECO:0000256" key="3">
    <source>
        <dbReference type="ARBA" id="ARBA00008621"/>
    </source>
</evidence>
<comment type="catalytic activity">
    <reaction evidence="12">
        <text>oxaloacetate + H(+) = pyruvate + CO2</text>
        <dbReference type="Rhea" id="RHEA:15641"/>
        <dbReference type="ChEBI" id="CHEBI:15361"/>
        <dbReference type="ChEBI" id="CHEBI:15378"/>
        <dbReference type="ChEBI" id="CHEBI:16452"/>
        <dbReference type="ChEBI" id="CHEBI:16526"/>
        <dbReference type="EC" id="4.1.1.112"/>
    </reaction>
</comment>
<dbReference type="EC" id="4.1.3.17" evidence="5"/>
<dbReference type="Proteomes" id="UP000315395">
    <property type="component" value="Chromosome"/>
</dbReference>
<dbReference type="SUPFAM" id="SSF89562">
    <property type="entry name" value="RraA-like"/>
    <property type="match status" value="1"/>
</dbReference>
<dbReference type="OrthoDB" id="9805307at2"/>
<dbReference type="Pfam" id="PF03737">
    <property type="entry name" value="RraA-like"/>
    <property type="match status" value="1"/>
</dbReference>
<keyword evidence="13" id="KW-0479">Metal-binding</keyword>
<dbReference type="Gene3D" id="3.50.30.40">
    <property type="entry name" value="Ribonuclease E inhibitor RraA/RraA-like"/>
    <property type="match status" value="1"/>
</dbReference>
<dbReference type="CDD" id="cd16841">
    <property type="entry name" value="RraA_family"/>
    <property type="match status" value="1"/>
</dbReference>
<evidence type="ECO:0000256" key="6">
    <source>
        <dbReference type="ARBA" id="ARBA00012947"/>
    </source>
</evidence>
<evidence type="ECO:0000256" key="2">
    <source>
        <dbReference type="ARBA" id="ARBA00001968"/>
    </source>
</evidence>
<evidence type="ECO:0000256" key="10">
    <source>
        <dbReference type="ARBA" id="ARBA00030169"/>
    </source>
</evidence>
<evidence type="ECO:0000256" key="12">
    <source>
        <dbReference type="ARBA" id="ARBA00047973"/>
    </source>
</evidence>
<feature type="binding site" evidence="13">
    <location>
        <position position="123"/>
    </location>
    <ligand>
        <name>substrate</name>
    </ligand>
</feature>
<evidence type="ECO:0000313" key="14">
    <source>
        <dbReference type="EMBL" id="QDO88592.1"/>
    </source>
</evidence>
<dbReference type="PANTHER" id="PTHR33254:SF4">
    <property type="entry name" value="4-HYDROXY-4-METHYL-2-OXOGLUTARATE ALDOLASE 3-RELATED"/>
    <property type="match status" value="1"/>
</dbReference>
<evidence type="ECO:0000256" key="8">
    <source>
        <dbReference type="ARBA" id="ARBA00025046"/>
    </source>
</evidence>
<evidence type="ECO:0000256" key="1">
    <source>
        <dbReference type="ARBA" id="ARBA00001342"/>
    </source>
</evidence>
<evidence type="ECO:0000256" key="4">
    <source>
        <dbReference type="ARBA" id="ARBA00011233"/>
    </source>
</evidence>
<dbReference type="GO" id="GO:0047443">
    <property type="term" value="F:4-hydroxy-4-methyl-2-oxoglutarate aldolase activity"/>
    <property type="evidence" value="ECO:0007669"/>
    <property type="project" value="UniProtKB-EC"/>
</dbReference>
<comment type="catalytic activity">
    <reaction evidence="1">
        <text>4-hydroxy-4-methyl-2-oxoglutarate = 2 pyruvate</text>
        <dbReference type="Rhea" id="RHEA:22748"/>
        <dbReference type="ChEBI" id="CHEBI:15361"/>
        <dbReference type="ChEBI" id="CHEBI:58276"/>
        <dbReference type="EC" id="4.1.3.17"/>
    </reaction>
</comment>
<dbReference type="AlphaFoldDB" id="A0A516GAR6"/>
<sequence length="212" mass="22172">MTSTELDEHRTRALAAGCAPLVDAMGRHHQHQAHLPALQSPTPDRVLFGAAITIQFLPTLDDLPGADRGFGELFAEAVRDAPEGAVLVLSSGGYPHLSHAGGVKLVRVASHGLAGVLADGQLRDFAELAQHGFATWCQGEAVRWGGDSVMPYAANVPVEVAGVTVVPGDYVYVDAAGGVVIPAGSLADVLAEAEQIVADDEETLRRLRTSPQ</sequence>
<comment type="cofactor">
    <cofactor evidence="2">
        <name>a divalent metal cation</name>
        <dbReference type="ChEBI" id="CHEBI:60240"/>
    </cofactor>
</comment>
<accession>A0A516GAR6</accession>
<dbReference type="EC" id="4.1.1.112" evidence="6"/>